<gene>
    <name evidence="2" type="ORF">GRB96_06790</name>
</gene>
<proteinExistence type="predicted"/>
<evidence type="ECO:0000313" key="3">
    <source>
        <dbReference type="Proteomes" id="UP000487929"/>
    </source>
</evidence>
<evidence type="ECO:0000256" key="1">
    <source>
        <dbReference type="SAM" id="SignalP"/>
    </source>
</evidence>
<dbReference type="OrthoDB" id="190887at2"/>
<evidence type="ECO:0008006" key="4">
    <source>
        <dbReference type="Google" id="ProtNLM"/>
    </source>
</evidence>
<dbReference type="RefSeq" id="WP_161431427.1">
    <property type="nucleotide sequence ID" value="NZ_WUTT01000001.1"/>
</dbReference>
<name>A0A7X4W491_9GAMM</name>
<feature type="signal peptide" evidence="1">
    <location>
        <begin position="1"/>
        <end position="28"/>
    </location>
</feature>
<protein>
    <recommendedName>
        <fullName evidence="4">Porin</fullName>
    </recommendedName>
</protein>
<keyword evidence="1" id="KW-0732">Signal</keyword>
<keyword evidence="3" id="KW-1185">Reference proteome</keyword>
<organism evidence="2 3">
    <name type="scientific">Halomonas alimentaria</name>
    <dbReference type="NCBI Taxonomy" id="147248"/>
    <lineage>
        <taxon>Bacteria</taxon>
        <taxon>Pseudomonadati</taxon>
        <taxon>Pseudomonadota</taxon>
        <taxon>Gammaproteobacteria</taxon>
        <taxon>Oceanospirillales</taxon>
        <taxon>Halomonadaceae</taxon>
        <taxon>Halomonas</taxon>
    </lineage>
</organism>
<dbReference type="Proteomes" id="UP000487929">
    <property type="component" value="Unassembled WGS sequence"/>
</dbReference>
<reference evidence="2 3" key="1">
    <citation type="submission" date="2019-12" db="EMBL/GenBank/DDBJ databases">
        <title>Draft genome sequencing of Halomonas alimentaria DSM 15356.</title>
        <authorList>
            <person name="Pandiyan K."/>
            <person name="Kushwaha P."/>
            <person name="Gowdham M."/>
            <person name="Chakdar H."/>
            <person name="Singh A."/>
            <person name="Kumar M."/>
            <person name="Saxena A.K."/>
        </authorList>
    </citation>
    <scope>NUCLEOTIDE SEQUENCE [LARGE SCALE GENOMIC DNA]</scope>
    <source>
        <strain evidence="2 3">DSM 15356</strain>
    </source>
</reference>
<accession>A0A7X4W491</accession>
<dbReference type="EMBL" id="WUTT01000001">
    <property type="protein sequence ID" value="NAW34120.1"/>
    <property type="molecule type" value="Genomic_DNA"/>
</dbReference>
<dbReference type="SUPFAM" id="SSF56935">
    <property type="entry name" value="Porins"/>
    <property type="match status" value="1"/>
</dbReference>
<feature type="chain" id="PRO_5030510059" description="Porin" evidence="1">
    <location>
        <begin position="29"/>
        <end position="397"/>
    </location>
</feature>
<comment type="caution">
    <text evidence="2">The sequence shown here is derived from an EMBL/GenBank/DDBJ whole genome shotgun (WGS) entry which is preliminary data.</text>
</comment>
<sequence length="397" mass="42744">MTASIRLKHATLLAGSTLALAIASASHAIDFEVGDTTASIYGYAKLDMIYDVDNELGDLAARPRILIDGQEGSDGHFNMHAYQSRLGFKSATPMGGSKLTTMVEVDWFDNAPEGGDLRLRHAFGSWNGILAGKTWTNFGSLLGKTPTIDLAPQPGQSKVGRKAQLRYSFNNWHIALENPDPEDYKDGVAVNWLNPKGVEHPRGVYSEHESGKTGLPDLTLRYQNQAAGLHYSASAMARQLEVEEVNGVDDSATGYGLNLAARYPATEALTLRGALTWGDGIGEYMQNNPSAPGYWDGSNIETVEAWGANVGMSLAAGPGAINLGYGISQADLDDARDAGIAGVEGANEQFEAVHLNYIWSPIQRVSYGIEAAYHTREVVDGRDGDAVRLQGMVKYSF</sequence>
<evidence type="ECO:0000313" key="2">
    <source>
        <dbReference type="EMBL" id="NAW34120.1"/>
    </source>
</evidence>
<dbReference type="AlphaFoldDB" id="A0A7X4W491"/>